<accession>A0ABN9ABG6</accession>
<keyword evidence="2" id="KW-1185">Reference proteome</keyword>
<evidence type="ECO:0000313" key="1">
    <source>
        <dbReference type="EMBL" id="CAI9532545.1"/>
    </source>
</evidence>
<gene>
    <name evidence="1" type="ORF">SPARVUS_LOCUS232847</name>
</gene>
<dbReference type="EMBL" id="CATNWA010000063">
    <property type="protein sequence ID" value="CAI9532545.1"/>
    <property type="molecule type" value="Genomic_DNA"/>
</dbReference>
<proteinExistence type="predicted"/>
<name>A0ABN9ABG6_9NEOB</name>
<reference evidence="1" key="1">
    <citation type="submission" date="2023-05" db="EMBL/GenBank/DDBJ databases">
        <authorList>
            <person name="Stuckert A."/>
        </authorList>
    </citation>
    <scope>NUCLEOTIDE SEQUENCE</scope>
</reference>
<sequence length="121" mass="12613">INSETTLTINSSIKTTVNSGSTTSINRTSSTTVISVPTTSLTSDSGTPPKMTFSTSLHTDTTFFEVNSSSGTTISVDIAKALTYMEDLLAGEVNATVAKEMFGILNSILSTSQNLSASDSM</sequence>
<feature type="non-terminal residue" evidence="1">
    <location>
        <position position="121"/>
    </location>
</feature>
<comment type="caution">
    <text evidence="1">The sequence shown here is derived from an EMBL/GenBank/DDBJ whole genome shotgun (WGS) entry which is preliminary data.</text>
</comment>
<protein>
    <submittedName>
        <fullName evidence="1">Uncharacterized protein</fullName>
    </submittedName>
</protein>
<dbReference type="Proteomes" id="UP001162483">
    <property type="component" value="Unassembled WGS sequence"/>
</dbReference>
<organism evidence="1 2">
    <name type="scientific">Staurois parvus</name>
    <dbReference type="NCBI Taxonomy" id="386267"/>
    <lineage>
        <taxon>Eukaryota</taxon>
        <taxon>Metazoa</taxon>
        <taxon>Chordata</taxon>
        <taxon>Craniata</taxon>
        <taxon>Vertebrata</taxon>
        <taxon>Euteleostomi</taxon>
        <taxon>Amphibia</taxon>
        <taxon>Batrachia</taxon>
        <taxon>Anura</taxon>
        <taxon>Neobatrachia</taxon>
        <taxon>Ranoidea</taxon>
        <taxon>Ranidae</taxon>
        <taxon>Staurois</taxon>
    </lineage>
</organism>
<evidence type="ECO:0000313" key="2">
    <source>
        <dbReference type="Proteomes" id="UP001162483"/>
    </source>
</evidence>
<feature type="non-terminal residue" evidence="1">
    <location>
        <position position="1"/>
    </location>
</feature>